<comment type="caution">
    <text evidence="1">The sequence shown here is derived from an EMBL/GenBank/DDBJ whole genome shotgun (WGS) entry which is preliminary data.</text>
</comment>
<keyword evidence="2" id="KW-1185">Reference proteome</keyword>
<dbReference type="EMBL" id="JASJOT010000004">
    <property type="protein sequence ID" value="MDJ1493071.1"/>
    <property type="molecule type" value="Genomic_DNA"/>
</dbReference>
<organism evidence="1 2">
    <name type="scientific">Xanthocytophaga flava</name>
    <dbReference type="NCBI Taxonomy" id="3048013"/>
    <lineage>
        <taxon>Bacteria</taxon>
        <taxon>Pseudomonadati</taxon>
        <taxon>Bacteroidota</taxon>
        <taxon>Cytophagia</taxon>
        <taxon>Cytophagales</taxon>
        <taxon>Rhodocytophagaceae</taxon>
        <taxon>Xanthocytophaga</taxon>
    </lineage>
</organism>
<evidence type="ECO:0008006" key="3">
    <source>
        <dbReference type="Google" id="ProtNLM"/>
    </source>
</evidence>
<proteinExistence type="predicted"/>
<dbReference type="RefSeq" id="WP_313994826.1">
    <property type="nucleotide sequence ID" value="NZ_JASJOT010000004.1"/>
</dbReference>
<dbReference type="PROSITE" id="PS51257">
    <property type="entry name" value="PROKAR_LIPOPROTEIN"/>
    <property type="match status" value="1"/>
</dbReference>
<evidence type="ECO:0000313" key="1">
    <source>
        <dbReference type="EMBL" id="MDJ1493071.1"/>
    </source>
</evidence>
<gene>
    <name evidence="1" type="ORF">QNI19_09015</name>
</gene>
<name>A0ABT7CHR1_9BACT</name>
<dbReference type="Proteomes" id="UP001228581">
    <property type="component" value="Unassembled WGS sequence"/>
</dbReference>
<sequence length="295" mass="33020">MKTYSITQKLFLIVLSVVTTLFSSCQKENEVIPQLPPPEKGAKLNLILPTLPTAHISSIYNGDYGIEFLYRRGSSVPNSAIIKGYKNGVNEHYRGITTDHWSFGYDADLHLTKVTGEDGTVFQVSTNADGAITQAICYVNGAVRTTHTLSYNASGQLINLNQLFVGMNGVSDSKEQYVFTYQPDGNLNTLTCTNTIAASSYAIQATGHDSSRSPWLTTHANTIFWWMETVFGHLVYTPGQLLSYKNNVTSYVYTRPSLNPKNLNVNYSYENTYPALLVCSDPLVWNNFRFTYFYQ</sequence>
<protein>
    <recommendedName>
        <fullName evidence="3">DUF4595 domain-containing protein</fullName>
    </recommendedName>
</protein>
<reference evidence="1 2" key="1">
    <citation type="submission" date="2023-05" db="EMBL/GenBank/DDBJ databases">
        <authorList>
            <person name="Zhang X."/>
        </authorList>
    </citation>
    <scope>NUCLEOTIDE SEQUENCE [LARGE SCALE GENOMIC DNA]</scope>
    <source>
        <strain evidence="1 2">DM2B3-1</strain>
    </source>
</reference>
<evidence type="ECO:0000313" key="2">
    <source>
        <dbReference type="Proteomes" id="UP001228581"/>
    </source>
</evidence>
<accession>A0ABT7CHR1</accession>